<dbReference type="Gene3D" id="3.30.1920.20">
    <property type="match status" value="1"/>
</dbReference>
<dbReference type="InterPro" id="IPR058094">
    <property type="entry name" value="Ig-like_OmpL47-like"/>
</dbReference>
<accession>B9M1U2</accession>
<feature type="domain" description="Right handed beta helix" evidence="3">
    <location>
        <begin position="122"/>
        <end position="261"/>
    </location>
</feature>
<dbReference type="SMART" id="SM00710">
    <property type="entry name" value="PbH1"/>
    <property type="match status" value="9"/>
</dbReference>
<evidence type="ECO:0000313" key="4">
    <source>
        <dbReference type="EMBL" id="ACM19238.1"/>
    </source>
</evidence>
<dbReference type="PANTHER" id="PTHR35902">
    <property type="entry name" value="S-LAYER DOMAIN-LIKE PROTEIN-RELATED"/>
    <property type="match status" value="1"/>
</dbReference>
<reference evidence="4 5" key="1">
    <citation type="submission" date="2009-01" db="EMBL/GenBank/DDBJ databases">
        <title>Complete sequence of Geobacter sp. FRC-32.</title>
        <authorList>
            <consortium name="US DOE Joint Genome Institute"/>
            <person name="Lucas S."/>
            <person name="Copeland A."/>
            <person name="Lapidus A."/>
            <person name="Glavina del Rio T."/>
            <person name="Dalin E."/>
            <person name="Tice H."/>
            <person name="Bruce D."/>
            <person name="Goodwin L."/>
            <person name="Pitluck S."/>
            <person name="Saunders E."/>
            <person name="Brettin T."/>
            <person name="Detter J.C."/>
            <person name="Han C."/>
            <person name="Larimer F."/>
            <person name="Land M."/>
            <person name="Hauser L."/>
            <person name="Kyrpides N."/>
            <person name="Ovchinnikova G."/>
            <person name="Kostka J."/>
            <person name="Richardson P."/>
        </authorList>
    </citation>
    <scope>NUCLEOTIDE SEQUENCE [LARGE SCALE GENOMIC DNA]</scope>
    <source>
        <strain evidence="5">DSM 22248 / JCM 15807 / FRC-32</strain>
    </source>
</reference>
<feature type="domain" description="CARDB" evidence="2">
    <location>
        <begin position="886"/>
        <end position="991"/>
    </location>
</feature>
<dbReference type="HOGENOM" id="CLU_245408_0_0_7"/>
<dbReference type="OrthoDB" id="5522893at2"/>
<evidence type="ECO:0000259" key="3">
    <source>
        <dbReference type="Pfam" id="PF13229"/>
    </source>
</evidence>
<dbReference type="Proteomes" id="UP000007721">
    <property type="component" value="Chromosome"/>
</dbReference>
<keyword evidence="1" id="KW-0732">Signal</keyword>
<dbReference type="NCBIfam" id="NF047446">
    <property type="entry name" value="barrel_OmpL47"/>
    <property type="match status" value="1"/>
</dbReference>
<organism evidence="4 5">
    <name type="scientific">Geotalea daltonii (strain DSM 22248 / JCM 15807 / FRC-32)</name>
    <name type="common">Geobacter daltonii</name>
    <dbReference type="NCBI Taxonomy" id="316067"/>
    <lineage>
        <taxon>Bacteria</taxon>
        <taxon>Pseudomonadati</taxon>
        <taxon>Thermodesulfobacteriota</taxon>
        <taxon>Desulfuromonadia</taxon>
        <taxon>Geobacterales</taxon>
        <taxon>Geobacteraceae</taxon>
        <taxon>Geotalea</taxon>
    </lineage>
</organism>
<dbReference type="EMBL" id="CP001390">
    <property type="protein sequence ID" value="ACM19238.1"/>
    <property type="molecule type" value="Genomic_DNA"/>
</dbReference>
<proteinExistence type="predicted"/>
<feature type="domain" description="CARDB" evidence="2">
    <location>
        <begin position="1462"/>
        <end position="1567"/>
    </location>
</feature>
<feature type="signal peptide" evidence="1">
    <location>
        <begin position="1"/>
        <end position="34"/>
    </location>
</feature>
<feature type="chain" id="PRO_5002888594" evidence="1">
    <location>
        <begin position="35"/>
        <end position="1573"/>
    </location>
</feature>
<dbReference type="Gene3D" id="2.160.20.10">
    <property type="entry name" value="Single-stranded right-handed beta-helix, Pectin lyase-like"/>
    <property type="match status" value="2"/>
</dbReference>
<dbReference type="InterPro" id="IPR006626">
    <property type="entry name" value="PbH1"/>
</dbReference>
<sequence length="1573" mass="164433">MKSGIFQFLHQKYLLLLSLFVFVCLTIGSGEASAASFYVRTDGNDINTGLENSPSGAFRTIQHAANSATAGDVIEVQEGVYNEALVINSAATPDKRITFKGMGKVVLDGQNALQTAVFTGETAGNVDFVNLEIRNYTQFAFYFDSYDNRIENCDIHDNAMVMEGHGTGIGFGGQVFKNTKFYNHSAPSGYVIRPYYAAKGLTFEDCDFHDNKGTVIWWAHTQGSNYIIRCRFYNNPGAAVTSGDLIGTAYVYNSVFYNNGTAFGSGDDRYGSVKVLKNNIFANNRYGIAKYTYDYGTVTSDHNDVWNNDTNYSNVAAGAHDISQDPMFVSPKTADFHVKPFSPAVNAGIDLGYPYNGTAPDMGTYETYVNKIYYVRTDGNDANSGLENSALGAFRTIQHAANSATAGDIIEVQEGVYNEALTIYSPSTPDKRIIIKGVGKAVLDGQNTLQTAIFTGEAAGNVDFVNLEIRNYTQFAFYFDSYDNRIEDCDIHDNAMAMEGHGTGIGFGGQHFKNTRFYNHTAPSGYVIRPYYADKGLTFEDCEFYNNKGTVIWWAHTQGSNYIIRCRFYNNPGAAVTSGDLIGAEYIYNSVFYNNGTAFASGDDRSGSVKVLKNNIFANNSVGIGKYTYDYGKVTSDYNNVWNNGTNYSNVAAGANDISQDPLFVSPTAADFHLQAFSPCLEKGLDLGYAFYGAAPDLGAFEKTHSSTVATLSGTAVGNGWYSSDVTVDITDDLPAALQEIRYEIDKGGEATQPTSPASFILTADGSHSVTFYAVDKDGAAEPVNSVTVNIDKAPPVTTATLQGTMGSNGSYTTVVTVNLSGADAGSGVKEIHYSINDGAEVVIAGPLASTKLTTNGTHTITYYAIDKAGFREAAKTRTIQINGTVDLTATAISGPATANTGKTVTVNTTVTNIGPTAASSFYVHAYISSSSGANVQIGSTYVNGLAAGATQSLAITGNIPSTTAHGTYTYKIVVDTFNYVVEAIENNNTLNGNQVAVSGSDLTATAVSGPATANTGKPVTVNASIANTGSGDASSFYVHAYITSGSGANVQIGSTYVNGLAAGATQSLAITGNIPSTTAHGTYTYKIVVDTFNYVVEAIENNNTLNGNQVAVSGSDLTATAVSGPATANTGKPVTVNASIANTGSGDASSFYVHAYITSGSGANVQIGSTYVNGLAAGATQSLAITGNIPSTTAHGTYTYKIVVDTFNYVTEANENNNTLTGNQVAVSGSDLTATAVSGPATANTGKPVTVNASIANTGSGDASSFYVHAYITSGSGANVQIGSTYVNGLAAGATQSLAITGNIPSTTAHGTYTYKIVVDTFNYVTEANENNNTLTGNQVAVSGSDLTATAVSGPATANTGKPVTVNASIANTGSGDASSFYVHAYITSGSGANVQIGSTYVNGLAAGATQSLAITGNIPSTTAHGTYTYKIVVDTFNYVVEANENNNTLTGNQVAVSGSDLSATAVSGPATASIGQSFSLNTTIANTGSGDASSFYVHAYITSSSGANIQIGSTYVSSLQAGATQSLAIPVTIPSNIAPGTYTYKVIVDTFNYVTEANENNNTLTGNQVAI</sequence>
<protein>
    <submittedName>
        <fullName evidence="4">Disaggregatase, CARDB domain repeat-containing</fullName>
    </submittedName>
</protein>
<feature type="domain" description="CARDB" evidence="2">
    <location>
        <begin position="1231"/>
        <end position="1337"/>
    </location>
</feature>
<dbReference type="Pfam" id="PF13229">
    <property type="entry name" value="Beta_helix"/>
    <property type="match status" value="1"/>
</dbReference>
<dbReference type="KEGG" id="geo:Geob_0876"/>
<evidence type="ECO:0000256" key="1">
    <source>
        <dbReference type="SAM" id="SignalP"/>
    </source>
</evidence>
<dbReference type="eggNOG" id="COG1572">
    <property type="taxonomic scope" value="Bacteria"/>
</dbReference>
<dbReference type="InterPro" id="IPR011635">
    <property type="entry name" value="CARDB"/>
</dbReference>
<dbReference type="RefSeq" id="WP_012645967.1">
    <property type="nucleotide sequence ID" value="NC_011979.1"/>
</dbReference>
<keyword evidence="5" id="KW-1185">Reference proteome</keyword>
<dbReference type="InterPro" id="IPR012334">
    <property type="entry name" value="Pectin_lyas_fold"/>
</dbReference>
<dbReference type="eggNOG" id="COG5434">
    <property type="taxonomic scope" value="Bacteria"/>
</dbReference>
<dbReference type="eggNOG" id="COG3391">
    <property type="taxonomic scope" value="Bacteria"/>
</dbReference>
<name>B9M1U2_GEODF</name>
<dbReference type="InterPro" id="IPR011050">
    <property type="entry name" value="Pectin_lyase_fold/virulence"/>
</dbReference>
<evidence type="ECO:0000313" key="5">
    <source>
        <dbReference type="Proteomes" id="UP000007721"/>
    </source>
</evidence>
<dbReference type="SUPFAM" id="SSF51126">
    <property type="entry name" value="Pectin lyase-like"/>
    <property type="match status" value="2"/>
</dbReference>
<dbReference type="Pfam" id="PF07705">
    <property type="entry name" value="CARDB"/>
    <property type="match status" value="6"/>
</dbReference>
<dbReference type="InterPro" id="IPR039448">
    <property type="entry name" value="Beta_helix"/>
</dbReference>
<feature type="domain" description="CARDB" evidence="2">
    <location>
        <begin position="1116"/>
        <end position="1222"/>
    </location>
</feature>
<dbReference type="Gene3D" id="2.60.40.10">
    <property type="entry name" value="Immunoglobulins"/>
    <property type="match status" value="6"/>
</dbReference>
<feature type="domain" description="CARDB" evidence="2">
    <location>
        <begin position="1346"/>
        <end position="1452"/>
    </location>
</feature>
<feature type="domain" description="CARDB" evidence="2">
    <location>
        <begin position="1001"/>
        <end position="1106"/>
    </location>
</feature>
<gene>
    <name evidence="4" type="ordered locus">Geob_0876</name>
</gene>
<dbReference type="InterPro" id="IPR013783">
    <property type="entry name" value="Ig-like_fold"/>
</dbReference>
<evidence type="ECO:0000259" key="2">
    <source>
        <dbReference type="Pfam" id="PF07705"/>
    </source>
</evidence>